<gene>
    <name evidence="3" type="primary">Ptafr</name>
</gene>
<feature type="transmembrane region" description="Helical" evidence="1">
    <location>
        <begin position="6"/>
        <end position="27"/>
    </location>
</feature>
<keyword evidence="1" id="KW-1133">Transmembrane helix</keyword>
<keyword evidence="1" id="KW-0812">Transmembrane</keyword>
<proteinExistence type="evidence at transcript level"/>
<name>O35159_MOUSE</name>
<evidence type="ECO:0000313" key="3">
    <source>
        <dbReference type="MGI" id="MGI:106066"/>
    </source>
</evidence>
<feature type="non-terminal residue" evidence="2">
    <location>
        <position position="1"/>
    </location>
</feature>
<reference evidence="2" key="1">
    <citation type="journal article" date="1997" name="Biol. Reprod.">
        <title>Evidence for the presence of the platelet-activating factor receptor in the CFW mouse preimplantation two-cell-stage embryo.</title>
        <authorList>
            <person name="Roudebush W.E."/>
            <person name="LaMarche M.D."/>
            <person name="Levine A.S."/>
            <person name="Jiang H."/>
            <person name="Butler W.J."/>
        </authorList>
    </citation>
    <scope>NUCLEOTIDE SEQUENCE</scope>
    <source>
        <strain evidence="2">CFW</strain>
    </source>
</reference>
<accession>O35159</accession>
<keyword evidence="1" id="KW-0472">Membrane</keyword>
<protein>
    <submittedName>
        <fullName evidence="2">Platelet activating factor receptor</fullName>
    </submittedName>
</protein>
<keyword evidence="2" id="KW-0675">Receptor</keyword>
<dbReference type="AGR" id="MGI:106066"/>
<dbReference type="EMBL" id="AF004858">
    <property type="protein sequence ID" value="AAC53357.1"/>
    <property type="molecule type" value="mRNA"/>
</dbReference>
<dbReference type="AlphaFoldDB" id="O35159"/>
<evidence type="ECO:0000313" key="2">
    <source>
        <dbReference type="EMBL" id="AAC53357.1"/>
    </source>
</evidence>
<dbReference type="MGI" id="MGI:106066">
    <property type="gene designation" value="Ptafr"/>
</dbReference>
<sequence>SEFRYTLFPIVYSVIIHTLLIIIHTLLEQSKARTYCVI</sequence>
<organism evidence="2">
    <name type="scientific">Mus musculus</name>
    <name type="common">Mouse</name>
    <dbReference type="NCBI Taxonomy" id="10090"/>
    <lineage>
        <taxon>Eukaryota</taxon>
        <taxon>Metazoa</taxon>
        <taxon>Chordata</taxon>
        <taxon>Craniata</taxon>
        <taxon>Vertebrata</taxon>
        <taxon>Euteleostomi</taxon>
        <taxon>Mammalia</taxon>
        <taxon>Eutheria</taxon>
        <taxon>Euarchontoglires</taxon>
        <taxon>Glires</taxon>
        <taxon>Rodentia</taxon>
        <taxon>Myomorpha</taxon>
        <taxon>Muroidea</taxon>
        <taxon>Muridae</taxon>
        <taxon>Murinae</taxon>
        <taxon>Mus</taxon>
        <taxon>Mus</taxon>
    </lineage>
</organism>
<evidence type="ECO:0000256" key="1">
    <source>
        <dbReference type="SAM" id="Phobius"/>
    </source>
</evidence>